<dbReference type="Pfam" id="PF10070">
    <property type="entry name" value="DabA"/>
    <property type="match status" value="1"/>
</dbReference>
<dbReference type="AlphaFoldDB" id="C6HUZ1"/>
<gene>
    <name evidence="6" type="primary">dabA</name>
    <name evidence="7" type="ORF">UBAL3_74420059</name>
</gene>
<comment type="cofactor">
    <cofactor evidence="6">
        <name>Zn(2+)</name>
        <dbReference type="ChEBI" id="CHEBI:29105"/>
    </cofactor>
</comment>
<keyword evidence="2 6" id="KW-1003">Cell membrane</keyword>
<evidence type="ECO:0000256" key="2">
    <source>
        <dbReference type="ARBA" id="ARBA00022475"/>
    </source>
</evidence>
<evidence type="ECO:0000313" key="8">
    <source>
        <dbReference type="Proteomes" id="UP000009374"/>
    </source>
</evidence>
<name>C6HUZ1_9BACT</name>
<evidence type="ECO:0000256" key="5">
    <source>
        <dbReference type="ARBA" id="ARBA00023136"/>
    </source>
</evidence>
<feature type="binding site" evidence="6">
    <location>
        <position position="542"/>
    </location>
    <ligand>
        <name>Zn(2+)</name>
        <dbReference type="ChEBI" id="CHEBI:29105"/>
    </ligand>
</feature>
<evidence type="ECO:0000256" key="4">
    <source>
        <dbReference type="ARBA" id="ARBA00022833"/>
    </source>
</evidence>
<protein>
    <recommendedName>
        <fullName evidence="6">Probable inorganic carbon transporter subunit DabA</fullName>
    </recommendedName>
</protein>
<accession>C6HUZ1</accession>
<comment type="subcellular location">
    <subcellularLocation>
        <location evidence="6">Cell membrane</location>
        <topology evidence="6">Peripheral membrane protein</topology>
    </subcellularLocation>
</comment>
<feature type="binding site" evidence="6">
    <location>
        <position position="815"/>
    </location>
    <ligand>
        <name>Zn(2+)</name>
        <dbReference type="ChEBI" id="CHEBI:29105"/>
    </ligand>
</feature>
<dbReference type="GO" id="GO:0008270">
    <property type="term" value="F:zinc ion binding"/>
    <property type="evidence" value="ECO:0007669"/>
    <property type="project" value="UniProtKB-UniRule"/>
</dbReference>
<evidence type="ECO:0000313" key="7">
    <source>
        <dbReference type="EMBL" id="EES53602.1"/>
    </source>
</evidence>
<evidence type="ECO:0000256" key="6">
    <source>
        <dbReference type="HAMAP-Rule" id="MF_01871"/>
    </source>
</evidence>
<reference evidence="7 8" key="1">
    <citation type="journal article" date="2009" name="Appl. Environ. Microbiol.">
        <title>Community genomic and proteomic analyses of chemoautotrophic iron-oxidizing "Leptospirillum rubarum" (Group II) and "Leptospirillum ferrodiazotrophum" (Group III) bacteria in acid mine drainage biofilms.</title>
        <authorList>
            <person name="Goltsman D.S."/>
            <person name="Denef V.J."/>
            <person name="Singer S.W."/>
            <person name="VerBerkmoes N.C."/>
            <person name="Lefsrud M."/>
            <person name="Mueller R.S."/>
            <person name="Dick G.J."/>
            <person name="Sun C.L."/>
            <person name="Wheeler K.E."/>
            <person name="Zemla A."/>
            <person name="Baker B.J."/>
            <person name="Hauser L."/>
            <person name="Land M."/>
            <person name="Shah M.B."/>
            <person name="Thelen M.P."/>
            <person name="Hettich R.L."/>
            <person name="Banfield J.F."/>
        </authorList>
    </citation>
    <scope>NUCLEOTIDE SEQUENCE [LARGE SCALE GENOMIC DNA]</scope>
</reference>
<dbReference type="PANTHER" id="PTHR38344">
    <property type="entry name" value="UPF0753 PROTEIN AQ_863"/>
    <property type="match status" value="1"/>
</dbReference>
<evidence type="ECO:0000256" key="1">
    <source>
        <dbReference type="ARBA" id="ARBA00022448"/>
    </source>
</evidence>
<dbReference type="GO" id="GO:0005886">
    <property type="term" value="C:plasma membrane"/>
    <property type="evidence" value="ECO:0007669"/>
    <property type="project" value="UniProtKB-SubCell"/>
</dbReference>
<keyword evidence="5 6" id="KW-0472">Membrane</keyword>
<feature type="binding site" evidence="6">
    <location>
        <position position="544"/>
    </location>
    <ligand>
        <name>Zn(2+)</name>
        <dbReference type="ChEBI" id="CHEBI:29105"/>
    </ligand>
</feature>
<dbReference type="EMBL" id="GG693859">
    <property type="protein sequence ID" value="EES53602.1"/>
    <property type="molecule type" value="Genomic_DNA"/>
</dbReference>
<evidence type="ECO:0000256" key="3">
    <source>
        <dbReference type="ARBA" id="ARBA00022723"/>
    </source>
</evidence>
<comment type="function">
    <text evidence="6">Part of an energy-coupled inorganic carbon pump.</text>
</comment>
<keyword evidence="1 6" id="KW-0813">Transport</keyword>
<feature type="binding site" evidence="6">
    <location>
        <position position="830"/>
    </location>
    <ligand>
        <name>Zn(2+)</name>
        <dbReference type="ChEBI" id="CHEBI:29105"/>
    </ligand>
</feature>
<sequence>MKTILSSLPRSGKWDLSAISDGQRIGLRSHVELASETLSFVYRMTTFIHHNPLHELEELPFFEAIRKAGALFGGRTAISSDEWRELYRSGRIDRKILSSVLLEEAASLGLCSAGEAGSCETVRVFGRRLSDFLEGHLLHEWDRPLPSDPIMTEGRPAFFRLRRDLSPEVRALHESHFEREGEEGYCARLWESCRHYASDRLPGAAWSDPATSYLPRPGPSLTLLEWVDLFCDGLWKKRLDRLMIKWLSAFLDEGVSTWNLPHRERGFYRVWRSMAEKDREILFWGLEAAHREISELPDNPEDTLMGALIAMEIPRAGLTDYLERHATALPGWTGYVKWRNSKSDDPWARTYPIDLVMLLAVRLFYEQAIVAHVCETQLGVPGTVPAIWEWIEGHRPEMLARSFAARYGTPMVWGARLGALADRFPPPGDPRWQKISRVHEEWLESLRAEGGSRSRAGRLYHIAQTLGLSPSEVEALDSRDWERLEAALDTLDSSKRHEIWQRALEEERDREALSLFVPWTQRTDESSGLPVEARPAAQMFFCIDVRSERLRRHIESLGGYATYGIAGFFGVPFRFQPYQKECSQVQAPVLLSPRHRVREIPRAYEIERADRHFRRHQKTRSLVHLFHELKDHVITPYVLVEALGWFYLLPFLGRTFFPAAFNKVREFVRGLVLPEIATALTVARVGESEAQAMIEAEQHVKIRKALLDVVGSHTRGVSPSTVEEVRQAALSDSRFSQGFSLRAREELLLTAPGEADLIKKLRTLYTINMRRTRVLLETIMTVGFGTEEQAYYVENSLRTIGLTRNFARLVLVCGHGSESFNNPFESALDCGACGGNRGISNARVFVEMANNPAVRDLLKKRGVEIPYDTHFLAGEHNTTTDRIDFYDLESVPLTHRRDLKRLWRDLEEAGLRSAEERQNELPSFDIPAGLKASANAVFRRSCDAAEVRPEWGLSKNSWFVVGNKDLLGTADFSGRAFLHSYDPARDPDGRLLEAIMTGPLVVGQWINAEHYFSLLDLERYGGGNKIYHNVAGAIGIMWGNESDLLPGLPSQTIKDGDRPYHEPVRLLVVVQAGRERIDRVVSNNPPLRRLLSNGWIRLVAADPGERAFFRMQAPGIWSPVDMTTLSQPERTL</sequence>
<dbReference type="PANTHER" id="PTHR38344:SF1">
    <property type="entry name" value="INORGANIC CARBON TRANSPORTER SUBUNIT DABA-RELATED"/>
    <property type="match status" value="1"/>
</dbReference>
<comment type="subunit">
    <text evidence="6">Forms a complex with DabB.</text>
</comment>
<organism evidence="7 8">
    <name type="scientific">Leptospirillum ferrodiazotrophum</name>
    <dbReference type="NCBI Taxonomy" id="412449"/>
    <lineage>
        <taxon>Bacteria</taxon>
        <taxon>Pseudomonadati</taxon>
        <taxon>Nitrospirota</taxon>
        <taxon>Nitrospiria</taxon>
        <taxon>Nitrospirales</taxon>
        <taxon>Nitrospiraceae</taxon>
        <taxon>Leptospirillum</taxon>
    </lineage>
</organism>
<keyword evidence="4 6" id="KW-0862">Zinc</keyword>
<dbReference type="Proteomes" id="UP000009374">
    <property type="component" value="Unassembled WGS sequence"/>
</dbReference>
<dbReference type="InterPro" id="IPR018752">
    <property type="entry name" value="DabA"/>
</dbReference>
<dbReference type="HAMAP" id="MF_01871">
    <property type="entry name" value="DabA"/>
    <property type="match status" value="1"/>
</dbReference>
<keyword evidence="8" id="KW-1185">Reference proteome</keyword>
<proteinExistence type="inferred from homology"/>
<keyword evidence="3 6" id="KW-0479">Metal-binding</keyword>
<comment type="similarity">
    <text evidence="6">Belongs to the inorganic carbon transporter (TC 9.A.2) DabA family.</text>
</comment>